<dbReference type="Proteomes" id="UP000255355">
    <property type="component" value="Unassembled WGS sequence"/>
</dbReference>
<keyword evidence="2" id="KW-1185">Reference proteome</keyword>
<evidence type="ECO:0000313" key="2">
    <source>
        <dbReference type="Proteomes" id="UP000255355"/>
    </source>
</evidence>
<evidence type="ECO:0000313" key="1">
    <source>
        <dbReference type="EMBL" id="RDI51521.1"/>
    </source>
</evidence>
<reference evidence="1 2" key="1">
    <citation type="submission" date="2018-07" db="EMBL/GenBank/DDBJ databases">
        <title>Genomic Encyclopedia of Type Strains, Phase IV (KMG-IV): sequencing the most valuable type-strain genomes for metagenomic binning, comparative biology and taxonomic classification.</title>
        <authorList>
            <person name="Goeker M."/>
        </authorList>
    </citation>
    <scope>NUCLEOTIDE SEQUENCE [LARGE SCALE GENOMIC DNA]</scope>
    <source>
        <strain evidence="1 2">DSM 44952</strain>
    </source>
</reference>
<protein>
    <submittedName>
        <fullName evidence="1">Uncharacterized protein</fullName>
    </submittedName>
</protein>
<organism evidence="1 2">
    <name type="scientific">Nocardia mexicana</name>
    <dbReference type="NCBI Taxonomy" id="279262"/>
    <lineage>
        <taxon>Bacteria</taxon>
        <taxon>Bacillati</taxon>
        <taxon>Actinomycetota</taxon>
        <taxon>Actinomycetes</taxon>
        <taxon>Mycobacteriales</taxon>
        <taxon>Nocardiaceae</taxon>
        <taxon>Nocardia</taxon>
    </lineage>
</organism>
<name>A0A370H609_9NOCA</name>
<dbReference type="AlphaFoldDB" id="A0A370H609"/>
<sequence length="62" mass="7127">MWEWSRTVAERAAAAVWTRPAHEPKPTVVDPEYWRETTDRDGDRLEEDAMSLPAHIGYCLVG</sequence>
<accession>A0A370H609</accession>
<comment type="caution">
    <text evidence="1">The sequence shown here is derived from an EMBL/GenBank/DDBJ whole genome shotgun (WGS) entry which is preliminary data.</text>
</comment>
<proteinExistence type="predicted"/>
<dbReference type="STRING" id="1210089.GCA_001613165_01041"/>
<dbReference type="EMBL" id="QQAZ01000004">
    <property type="protein sequence ID" value="RDI51521.1"/>
    <property type="molecule type" value="Genomic_DNA"/>
</dbReference>
<gene>
    <name evidence="1" type="ORF">DFR68_1044</name>
</gene>